<protein>
    <submittedName>
        <fullName evidence="14">Methyl-accepting chemotaxis protein</fullName>
    </submittedName>
</protein>
<feature type="transmembrane region" description="Helical" evidence="11">
    <location>
        <begin position="12"/>
        <end position="30"/>
    </location>
</feature>
<dbReference type="Pfam" id="PF02743">
    <property type="entry name" value="dCache_1"/>
    <property type="match status" value="1"/>
</dbReference>
<dbReference type="PANTHER" id="PTHR32089:SF112">
    <property type="entry name" value="LYSOZYME-LIKE PROTEIN-RELATED"/>
    <property type="match status" value="1"/>
</dbReference>
<dbReference type="GO" id="GO:0005886">
    <property type="term" value="C:plasma membrane"/>
    <property type="evidence" value="ECO:0007669"/>
    <property type="project" value="UniProtKB-SubCell"/>
</dbReference>
<keyword evidence="15" id="KW-1185">Reference proteome</keyword>
<reference evidence="15" key="1">
    <citation type="submission" date="2012-02" db="EMBL/GenBank/DDBJ databases">
        <title>The complete genome of Halobacteroides halobius DSM 5150.</title>
        <authorList>
            <person name="Lucas S."/>
            <person name="Copeland A."/>
            <person name="Lapidus A."/>
            <person name="Glavina del Rio T."/>
            <person name="Dalin E."/>
            <person name="Tice H."/>
            <person name="Bruce D."/>
            <person name="Goodwin L."/>
            <person name="Pitluck S."/>
            <person name="Peters L."/>
            <person name="Mikhailova N."/>
            <person name="Gu W."/>
            <person name="Kyrpides N."/>
            <person name="Mavromatis K."/>
            <person name="Ivanova N."/>
            <person name="Brettin T."/>
            <person name="Detter J.C."/>
            <person name="Han C."/>
            <person name="Larimer F."/>
            <person name="Land M."/>
            <person name="Hauser L."/>
            <person name="Markowitz V."/>
            <person name="Cheng J.-F."/>
            <person name="Hugenholtz P."/>
            <person name="Woyke T."/>
            <person name="Wu D."/>
            <person name="Tindall B."/>
            <person name="Pomrenke H."/>
            <person name="Brambilla E."/>
            <person name="Klenk H.-P."/>
            <person name="Eisen J.A."/>
        </authorList>
    </citation>
    <scope>NUCLEOTIDE SEQUENCE [LARGE SCALE GENOMIC DNA]</scope>
    <source>
        <strain evidence="15">ATCC 35273 / DSM 5150 / MD-1</strain>
    </source>
</reference>
<dbReference type="Gene3D" id="1.10.287.950">
    <property type="entry name" value="Methyl-accepting chemotaxis protein"/>
    <property type="match status" value="1"/>
</dbReference>
<keyword evidence="10" id="KW-0175">Coiled coil</keyword>
<feature type="domain" description="Methyl-accepting transducer" evidence="12">
    <location>
        <begin position="375"/>
        <end position="616"/>
    </location>
</feature>
<dbReference type="EMBL" id="CP003359">
    <property type="protein sequence ID" value="AGB41618.1"/>
    <property type="molecule type" value="Genomic_DNA"/>
</dbReference>
<evidence type="ECO:0000256" key="6">
    <source>
        <dbReference type="ARBA" id="ARBA00023136"/>
    </source>
</evidence>
<dbReference type="GO" id="GO:0004888">
    <property type="term" value="F:transmembrane signaling receptor activity"/>
    <property type="evidence" value="ECO:0007669"/>
    <property type="project" value="InterPro"/>
</dbReference>
<feature type="transmembrane region" description="Helical" evidence="11">
    <location>
        <begin position="303"/>
        <end position="322"/>
    </location>
</feature>
<sequence>MNYGIKTKLIIIFMLISLVPIIFLSTLGFMQGKEMIKDTFITSARGKVKQVNNAINLYFKTVKNNVNLLAQNPKIRSANETISSYINKEKSVEMTPSQNGGIEEKIYNVYKRYAKTHSDVAYIYMGTTDGGYIQWPEGSVMKHYDPRKRLYYKKAMNNKGEVVRTSPYYFSLDDTAILSTTTTVKNKNGEVIGVQALDVSLKALTNMIKDIKIGDLGYVIMTTKQGKILAHPKKPNLNFDNLSKLGVKKLNNISNLKTGSFETIIDKKPSIINVYTSPQTGWKFISVIRQSDINEKFSKLGKIALIVVLLTAIITIIGAVIISTRLSKPLVSASQFAQQVAQGNLNITSLQVNRNDEIGKLAQTLNQMKTNLKEIVISILDLVEELTSYSEELSASAEQGNATISTTKQNIEEMMSGVQQISASSQEITGLVEEASSQVETGNQNIEKTVSSIGEINQVVEETVDVIEELDDYSAEIDQIIELISDIAEQTNLLALNAAIEAARAGSGSGSSSGQGFAVVADEIRDLAEETTNATENIANLIGQIQKKSKEGLESVEQAEIKAKEGEEIAEETGVVFNRINSSIQDTSAYTQQTSASTQDLAQNSDQIMDSVSDIDNMSQEISHSAQELARMTEELQNLVEKFDV</sequence>
<dbReference type="InterPro" id="IPR004090">
    <property type="entry name" value="Chemotax_Me-accpt_rcpt"/>
</dbReference>
<evidence type="ECO:0000256" key="4">
    <source>
        <dbReference type="ARBA" id="ARBA00022692"/>
    </source>
</evidence>
<dbReference type="STRING" id="748449.Halha_1681"/>
<comment type="subcellular location">
    <subcellularLocation>
        <location evidence="1">Cell membrane</location>
        <topology evidence="1">Multi-pass membrane protein</topology>
    </subcellularLocation>
</comment>
<dbReference type="SMART" id="SM00304">
    <property type="entry name" value="HAMP"/>
    <property type="match status" value="1"/>
</dbReference>
<dbReference type="Proteomes" id="UP000010880">
    <property type="component" value="Chromosome"/>
</dbReference>
<dbReference type="GO" id="GO:0006935">
    <property type="term" value="P:chemotaxis"/>
    <property type="evidence" value="ECO:0007669"/>
    <property type="project" value="UniProtKB-KW"/>
</dbReference>
<evidence type="ECO:0000256" key="1">
    <source>
        <dbReference type="ARBA" id="ARBA00004651"/>
    </source>
</evidence>
<dbReference type="KEGG" id="hhl:Halha_1681"/>
<dbReference type="PANTHER" id="PTHR32089">
    <property type="entry name" value="METHYL-ACCEPTING CHEMOTAXIS PROTEIN MCPB"/>
    <property type="match status" value="1"/>
</dbReference>
<proteinExistence type="inferred from homology"/>
<gene>
    <name evidence="14" type="ordered locus">Halha_1681</name>
</gene>
<organism evidence="14 15">
    <name type="scientific">Halobacteroides halobius (strain ATCC 35273 / DSM 5150 / MD-1)</name>
    <dbReference type="NCBI Taxonomy" id="748449"/>
    <lineage>
        <taxon>Bacteria</taxon>
        <taxon>Bacillati</taxon>
        <taxon>Bacillota</taxon>
        <taxon>Clostridia</taxon>
        <taxon>Halanaerobiales</taxon>
        <taxon>Halobacteroidaceae</taxon>
        <taxon>Halobacteroides</taxon>
    </lineage>
</organism>
<dbReference type="eggNOG" id="COG0840">
    <property type="taxonomic scope" value="Bacteria"/>
</dbReference>
<dbReference type="SMART" id="SM00283">
    <property type="entry name" value="MA"/>
    <property type="match status" value="1"/>
</dbReference>
<keyword evidence="4 11" id="KW-0812">Transmembrane</keyword>
<keyword evidence="2" id="KW-1003">Cell membrane</keyword>
<evidence type="ECO:0000313" key="15">
    <source>
        <dbReference type="Proteomes" id="UP000010880"/>
    </source>
</evidence>
<dbReference type="OrthoDB" id="9814363at2"/>
<feature type="coiled-coil region" evidence="10">
    <location>
        <begin position="615"/>
        <end position="642"/>
    </location>
</feature>
<evidence type="ECO:0000256" key="11">
    <source>
        <dbReference type="SAM" id="Phobius"/>
    </source>
</evidence>
<name>L0KC00_HALHC</name>
<dbReference type="PRINTS" id="PR00260">
    <property type="entry name" value="CHEMTRNSDUCR"/>
</dbReference>
<evidence type="ECO:0000256" key="9">
    <source>
        <dbReference type="PROSITE-ProRule" id="PRU00284"/>
    </source>
</evidence>
<dbReference type="PROSITE" id="PS50111">
    <property type="entry name" value="CHEMOTAXIS_TRANSDUC_2"/>
    <property type="match status" value="1"/>
</dbReference>
<evidence type="ECO:0000259" key="12">
    <source>
        <dbReference type="PROSITE" id="PS50111"/>
    </source>
</evidence>
<keyword evidence="7 9" id="KW-0807">Transducer</keyword>
<evidence type="ECO:0000256" key="8">
    <source>
        <dbReference type="ARBA" id="ARBA00029447"/>
    </source>
</evidence>
<evidence type="ECO:0000256" key="7">
    <source>
        <dbReference type="ARBA" id="ARBA00023224"/>
    </source>
</evidence>
<keyword evidence="5 11" id="KW-1133">Transmembrane helix</keyword>
<dbReference type="PROSITE" id="PS50885">
    <property type="entry name" value="HAMP"/>
    <property type="match status" value="1"/>
</dbReference>
<dbReference type="AlphaFoldDB" id="L0KC00"/>
<dbReference type="HOGENOM" id="CLU_000445_107_19_9"/>
<feature type="domain" description="HAMP" evidence="13">
    <location>
        <begin position="324"/>
        <end position="377"/>
    </location>
</feature>
<evidence type="ECO:0000313" key="14">
    <source>
        <dbReference type="EMBL" id="AGB41618.1"/>
    </source>
</evidence>
<dbReference type="Pfam" id="PF00672">
    <property type="entry name" value="HAMP"/>
    <property type="match status" value="1"/>
</dbReference>
<evidence type="ECO:0000256" key="10">
    <source>
        <dbReference type="SAM" id="Coils"/>
    </source>
</evidence>
<evidence type="ECO:0000256" key="5">
    <source>
        <dbReference type="ARBA" id="ARBA00022989"/>
    </source>
</evidence>
<dbReference type="Gene3D" id="3.30.450.20">
    <property type="entry name" value="PAS domain"/>
    <property type="match status" value="2"/>
</dbReference>
<dbReference type="InterPro" id="IPR033479">
    <property type="entry name" value="dCache_1"/>
</dbReference>
<dbReference type="GO" id="GO:0007165">
    <property type="term" value="P:signal transduction"/>
    <property type="evidence" value="ECO:0007669"/>
    <property type="project" value="UniProtKB-KW"/>
</dbReference>
<dbReference type="InterPro" id="IPR003660">
    <property type="entry name" value="HAMP_dom"/>
</dbReference>
<dbReference type="CDD" id="cd12912">
    <property type="entry name" value="PDC2_MCP_like"/>
    <property type="match status" value="1"/>
</dbReference>
<keyword evidence="3" id="KW-0145">Chemotaxis</keyword>
<dbReference type="InterPro" id="IPR004089">
    <property type="entry name" value="MCPsignal_dom"/>
</dbReference>
<dbReference type="RefSeq" id="WP_015327334.1">
    <property type="nucleotide sequence ID" value="NC_019978.1"/>
</dbReference>
<comment type="similarity">
    <text evidence="8">Belongs to the methyl-accepting chemotaxis (MCP) protein family.</text>
</comment>
<keyword evidence="6 11" id="KW-0472">Membrane</keyword>
<evidence type="ECO:0000259" key="13">
    <source>
        <dbReference type="PROSITE" id="PS50885"/>
    </source>
</evidence>
<accession>L0KC00</accession>
<evidence type="ECO:0000256" key="3">
    <source>
        <dbReference type="ARBA" id="ARBA00022500"/>
    </source>
</evidence>
<evidence type="ECO:0000256" key="2">
    <source>
        <dbReference type="ARBA" id="ARBA00022475"/>
    </source>
</evidence>
<dbReference type="SUPFAM" id="SSF58104">
    <property type="entry name" value="Methyl-accepting chemotaxis protein (MCP) signaling domain"/>
    <property type="match status" value="1"/>
</dbReference>
<dbReference type="CDD" id="cd11386">
    <property type="entry name" value="MCP_signal"/>
    <property type="match status" value="1"/>
</dbReference>
<dbReference type="Pfam" id="PF00015">
    <property type="entry name" value="MCPsignal"/>
    <property type="match status" value="1"/>
</dbReference>
<dbReference type="CDD" id="cd06225">
    <property type="entry name" value="HAMP"/>
    <property type="match status" value="1"/>
</dbReference>